<reference evidence="2" key="1">
    <citation type="submission" date="2021-01" db="EMBL/GenBank/DDBJ databases">
        <title>Phytophthora aleatoria, a newly-described species from Pinus radiata is distinct from Phytophthora cactorum isolates based on comparative genomics.</title>
        <authorList>
            <person name="Mcdougal R."/>
            <person name="Panda P."/>
            <person name="Williams N."/>
            <person name="Studholme D.J."/>
        </authorList>
    </citation>
    <scope>NUCLEOTIDE SEQUENCE</scope>
    <source>
        <strain evidence="2">NZFS 3830</strain>
    </source>
</reference>
<proteinExistence type="predicted"/>
<protein>
    <submittedName>
        <fullName evidence="2">Uncharacterized protein</fullName>
    </submittedName>
</protein>
<evidence type="ECO:0000313" key="3">
    <source>
        <dbReference type="Proteomes" id="UP000688947"/>
    </source>
</evidence>
<comment type="caution">
    <text evidence="2">The sequence shown here is derived from an EMBL/GenBank/DDBJ whole genome shotgun (WGS) entry which is preliminary data.</text>
</comment>
<dbReference type="Proteomes" id="UP000688947">
    <property type="component" value="Unassembled WGS sequence"/>
</dbReference>
<accession>A0A8T1TLK1</accession>
<dbReference type="OrthoDB" id="95806at2759"/>
<feature type="region of interest" description="Disordered" evidence="1">
    <location>
        <begin position="55"/>
        <end position="74"/>
    </location>
</feature>
<dbReference type="AlphaFoldDB" id="A0A8T1TLK1"/>
<evidence type="ECO:0000256" key="1">
    <source>
        <dbReference type="SAM" id="MobiDB-lite"/>
    </source>
</evidence>
<sequence length="116" mass="12813">MSKMHVGTRVRGKTKKLRGKVGVIKIVRQEFRQLWYDVQWSTGDVETVAGRSIETADSTARADQMPDDEPEAIGDPAYSTFTELLRVSNAVCIGDIESSSLSDDEAIDEFVADTSE</sequence>
<organism evidence="2 3">
    <name type="scientific">Phytophthora cactorum</name>
    <dbReference type="NCBI Taxonomy" id="29920"/>
    <lineage>
        <taxon>Eukaryota</taxon>
        <taxon>Sar</taxon>
        <taxon>Stramenopiles</taxon>
        <taxon>Oomycota</taxon>
        <taxon>Peronosporomycetes</taxon>
        <taxon>Peronosporales</taxon>
        <taxon>Peronosporaceae</taxon>
        <taxon>Phytophthora</taxon>
    </lineage>
</organism>
<dbReference type="EMBL" id="JAENGZ010002360">
    <property type="protein sequence ID" value="KAG6943952.1"/>
    <property type="molecule type" value="Genomic_DNA"/>
</dbReference>
<dbReference type="VEuPathDB" id="FungiDB:PC110_g17448"/>
<evidence type="ECO:0000313" key="2">
    <source>
        <dbReference type="EMBL" id="KAG6943952.1"/>
    </source>
</evidence>
<gene>
    <name evidence="2" type="ORF">JG687_00018137</name>
</gene>
<name>A0A8T1TLK1_9STRA</name>